<reference evidence="1" key="1">
    <citation type="submission" date="2022-11" db="EMBL/GenBank/DDBJ databases">
        <title>Genome Sequence of Nemania bipapillata.</title>
        <authorList>
            <person name="Buettner E."/>
        </authorList>
    </citation>
    <scope>NUCLEOTIDE SEQUENCE</scope>
    <source>
        <strain evidence="1">CP14</strain>
    </source>
</reference>
<evidence type="ECO:0000313" key="2">
    <source>
        <dbReference type="Proteomes" id="UP001153334"/>
    </source>
</evidence>
<evidence type="ECO:0000313" key="1">
    <source>
        <dbReference type="EMBL" id="KAJ8123818.1"/>
    </source>
</evidence>
<dbReference type="EMBL" id="JAPESX010000037">
    <property type="protein sequence ID" value="KAJ8123818.1"/>
    <property type="molecule type" value="Genomic_DNA"/>
</dbReference>
<dbReference type="Proteomes" id="UP001153334">
    <property type="component" value="Unassembled WGS sequence"/>
</dbReference>
<keyword evidence="2" id="KW-1185">Reference proteome</keyword>
<gene>
    <name evidence="1" type="ORF">ONZ43_g319</name>
</gene>
<organism evidence="1 2">
    <name type="scientific">Nemania bipapillata</name>
    <dbReference type="NCBI Taxonomy" id="110536"/>
    <lineage>
        <taxon>Eukaryota</taxon>
        <taxon>Fungi</taxon>
        <taxon>Dikarya</taxon>
        <taxon>Ascomycota</taxon>
        <taxon>Pezizomycotina</taxon>
        <taxon>Sordariomycetes</taxon>
        <taxon>Xylariomycetidae</taxon>
        <taxon>Xylariales</taxon>
        <taxon>Xylariaceae</taxon>
        <taxon>Nemania</taxon>
    </lineage>
</organism>
<name>A0ACC2J8Y8_9PEZI</name>
<accession>A0ACC2J8Y8</accession>
<comment type="caution">
    <text evidence="1">The sequence shown here is derived from an EMBL/GenBank/DDBJ whole genome shotgun (WGS) entry which is preliminary data.</text>
</comment>
<protein>
    <submittedName>
        <fullName evidence="1">Uncharacterized protein</fullName>
    </submittedName>
</protein>
<sequence>MVGCAKAWPSAGGHAHAIDSYPLFTPFWESPHATVEGGGAVGPEEFDDRRNARMTVFGAIVDPFTPVHAYSSFLPASELLLPTWTWQSAMNTMTAFFHAGPLTVPLNDVPAYDEAQKLTTANAKDVPKRDLPLPSLGAGDWSWFEPYAVEGEGDDKLPVFNPFGIEKRGDLTKPGFQNGPYTAIEGFLQLRNPIMMPKS</sequence>
<proteinExistence type="predicted"/>